<dbReference type="Pfam" id="PF01055">
    <property type="entry name" value="Glyco_hydro_31_2nd"/>
    <property type="match status" value="1"/>
</dbReference>
<feature type="domain" description="Glycoside hydrolase family 31 N-terminal" evidence="6">
    <location>
        <begin position="39"/>
        <end position="109"/>
    </location>
</feature>
<evidence type="ECO:0000313" key="8">
    <source>
        <dbReference type="EMBL" id="ODM05258.1"/>
    </source>
</evidence>
<organism evidence="8 9">
    <name type="scientific">Eisenbergiella tayi</name>
    <dbReference type="NCBI Taxonomy" id="1432052"/>
    <lineage>
        <taxon>Bacteria</taxon>
        <taxon>Bacillati</taxon>
        <taxon>Bacillota</taxon>
        <taxon>Clostridia</taxon>
        <taxon>Lachnospirales</taxon>
        <taxon>Lachnospiraceae</taxon>
        <taxon>Eisenbergiella</taxon>
    </lineage>
</organism>
<feature type="domain" description="Glycosyl hydrolase family 31 C-terminal" evidence="7">
    <location>
        <begin position="521"/>
        <end position="608"/>
    </location>
</feature>
<dbReference type="CDD" id="cd06604">
    <property type="entry name" value="GH31_glucosidase_II_MalA"/>
    <property type="match status" value="1"/>
</dbReference>
<dbReference type="Pfam" id="PF13802">
    <property type="entry name" value="Gal_mutarotas_2"/>
    <property type="match status" value="1"/>
</dbReference>
<dbReference type="EC" id="3.2.1.177" evidence="8"/>
<accession>A0A1E3A974</accession>
<evidence type="ECO:0000259" key="5">
    <source>
        <dbReference type="Pfam" id="PF01055"/>
    </source>
</evidence>
<dbReference type="GO" id="GO:0030246">
    <property type="term" value="F:carbohydrate binding"/>
    <property type="evidence" value="ECO:0007669"/>
    <property type="project" value="InterPro"/>
</dbReference>
<dbReference type="SUPFAM" id="SSF74650">
    <property type="entry name" value="Galactose mutarotase-like"/>
    <property type="match status" value="1"/>
</dbReference>
<dbReference type="InterPro" id="IPR000322">
    <property type="entry name" value="Glyco_hydro_31_TIM"/>
</dbReference>
<dbReference type="GO" id="GO:0061634">
    <property type="term" value="F:alpha-D-xyloside xylohydrolase"/>
    <property type="evidence" value="ECO:0007669"/>
    <property type="project" value="UniProtKB-EC"/>
</dbReference>
<feature type="domain" description="Glycoside hydrolase family 31 TIM barrel" evidence="5">
    <location>
        <begin position="152"/>
        <end position="510"/>
    </location>
</feature>
<protein>
    <submittedName>
        <fullName evidence="8">Alpha-xylosidase</fullName>
        <ecNumber evidence="8">3.2.1.177</ecNumber>
    </submittedName>
</protein>
<evidence type="ECO:0000256" key="1">
    <source>
        <dbReference type="ARBA" id="ARBA00007806"/>
    </source>
</evidence>
<dbReference type="InterPro" id="IPR025887">
    <property type="entry name" value="Glyco_hydro_31_N_dom"/>
</dbReference>
<evidence type="ECO:0000313" key="9">
    <source>
        <dbReference type="Proteomes" id="UP000094067"/>
    </source>
</evidence>
<dbReference type="GO" id="GO:0005975">
    <property type="term" value="P:carbohydrate metabolic process"/>
    <property type="evidence" value="ECO:0007669"/>
    <property type="project" value="InterPro"/>
</dbReference>
<dbReference type="Gene3D" id="3.20.20.80">
    <property type="entry name" value="Glycosidases"/>
    <property type="match status" value="1"/>
</dbReference>
<keyword evidence="3 4" id="KW-0326">Glycosidase</keyword>
<dbReference type="SUPFAM" id="SSF51011">
    <property type="entry name" value="Glycosyl hydrolase domain"/>
    <property type="match status" value="1"/>
</dbReference>
<dbReference type="PANTHER" id="PTHR22762">
    <property type="entry name" value="ALPHA-GLUCOSIDASE"/>
    <property type="match status" value="1"/>
</dbReference>
<dbReference type="RefSeq" id="WP_069151595.1">
    <property type="nucleotide sequence ID" value="NZ_MCGH01000002.1"/>
</dbReference>
<evidence type="ECO:0000256" key="3">
    <source>
        <dbReference type="ARBA" id="ARBA00023295"/>
    </source>
</evidence>
<dbReference type="Gene3D" id="2.60.40.4040">
    <property type="match status" value="1"/>
</dbReference>
<comment type="caution">
    <text evidence="8">The sequence shown here is derived from an EMBL/GenBank/DDBJ whole genome shotgun (WGS) entry which is preliminary data.</text>
</comment>
<dbReference type="InterPro" id="IPR017853">
    <property type="entry name" value="GH"/>
</dbReference>
<gene>
    <name evidence="8" type="primary">yicI_7</name>
    <name evidence="8" type="ORF">BEI61_01141</name>
</gene>
<sequence length="663" mass="76841">MIKRYVFGTPLETDAVLNKPAACRDKPPYLGKCENALIYKMDGEDIVYGLGENVRGMNKRGWIYESNCTDDPVHLEETKSLYGAHNFILVSGEKQFGLFLDTPGKVVFDIGYTNSSQLKITLEDGDYELYIIDGGTPDDIITWFRELIGPSYLPPKWAFGFGQSRWSYASSAEVRQVAARYRENHIPLDSIYLDIDYMERYKDFTIDREAFPDFEQLVEDMKQQGIHLVPIIDGGVKIEDGYDVYEEGVKNGFFCKDEDGDDFVVGVWPGKCHFPDMLDEKARAWFGDKYKFLLDKGIEGFWNDMNEPAIFYSEKRLKKVFEKLEEYRKMNLDVNTFFEFQDLVSTISKNPEDYRSFYHTYKGKRIRHDKVHNLFGYFMTRSAGEAFERLEPDKRILMFSRASYIGMHRYGGIWTGDNKSWWSHILLNLKMMPSLNMCGFLYSGADIGGFGADATQDLVMRWMALGIFMPLMRDHSARGTRRQEAYAFEDIEAFRGIIGLRYRLLPYLYSEFMKAALKNEMYARPLGFVWPEDRIARRVEDQLLIGESIMIAPVYEQNAVGRTVYLPEEMKLLRFHGQEVTEQRVLPAGHHFLEIPLEEVVLFIRKGCLLPLASGGENVEQVDWNQLKLYGFAEKGDSYELYDDDGVSPHVILEENLRRIVLK</sequence>
<dbReference type="InterPro" id="IPR048395">
    <property type="entry name" value="Glyco_hydro_31_C"/>
</dbReference>
<dbReference type="Gene3D" id="2.60.40.1760">
    <property type="entry name" value="glycosyl hydrolase (family 31)"/>
    <property type="match status" value="1"/>
</dbReference>
<proteinExistence type="inferred from homology"/>
<comment type="similarity">
    <text evidence="1 4">Belongs to the glycosyl hydrolase 31 family.</text>
</comment>
<evidence type="ECO:0000256" key="2">
    <source>
        <dbReference type="ARBA" id="ARBA00022801"/>
    </source>
</evidence>
<dbReference type="PROSITE" id="PS00129">
    <property type="entry name" value="GLYCOSYL_HYDROL_F31_1"/>
    <property type="match status" value="1"/>
</dbReference>
<keyword evidence="2 4" id="KW-0378">Hydrolase</keyword>
<evidence type="ECO:0000259" key="6">
    <source>
        <dbReference type="Pfam" id="PF13802"/>
    </source>
</evidence>
<dbReference type="InterPro" id="IPR030458">
    <property type="entry name" value="Glyco_hydro_31_AS"/>
</dbReference>
<dbReference type="Proteomes" id="UP000094067">
    <property type="component" value="Unassembled WGS sequence"/>
</dbReference>
<dbReference type="SUPFAM" id="SSF51445">
    <property type="entry name" value="(Trans)glycosidases"/>
    <property type="match status" value="1"/>
</dbReference>
<dbReference type="CDD" id="cd14752">
    <property type="entry name" value="GH31_N"/>
    <property type="match status" value="1"/>
</dbReference>
<dbReference type="InterPro" id="IPR011013">
    <property type="entry name" value="Gal_mutarotase_sf_dom"/>
</dbReference>
<dbReference type="EMBL" id="MCGH01000002">
    <property type="protein sequence ID" value="ODM05258.1"/>
    <property type="molecule type" value="Genomic_DNA"/>
</dbReference>
<evidence type="ECO:0000259" key="7">
    <source>
        <dbReference type="Pfam" id="PF21365"/>
    </source>
</evidence>
<dbReference type="PANTHER" id="PTHR22762:SF120">
    <property type="entry name" value="HETEROGLYCAN GLUCOSIDASE 1"/>
    <property type="match status" value="1"/>
</dbReference>
<dbReference type="PATRIC" id="fig|1432052.4.peg.1285"/>
<dbReference type="Pfam" id="PF21365">
    <property type="entry name" value="Glyco_hydro_31_3rd"/>
    <property type="match status" value="1"/>
</dbReference>
<reference evidence="8 9" key="1">
    <citation type="submission" date="2016-07" db="EMBL/GenBank/DDBJ databases">
        <title>Characterization of isolates of Eisenbergiella tayi derived from blood cultures, using whole genome sequencing.</title>
        <authorList>
            <person name="Burdz T."/>
            <person name="Wiebe D."/>
            <person name="Huynh C."/>
            <person name="Bernard K."/>
        </authorList>
    </citation>
    <scope>NUCLEOTIDE SEQUENCE [LARGE SCALE GENOMIC DNA]</scope>
    <source>
        <strain evidence="8 9">NML 110608</strain>
    </source>
</reference>
<name>A0A1E3A974_9FIRM</name>
<dbReference type="AlphaFoldDB" id="A0A1E3A974"/>
<evidence type="ECO:0000256" key="4">
    <source>
        <dbReference type="RuleBase" id="RU361185"/>
    </source>
</evidence>